<dbReference type="OrthoDB" id="9812645at2"/>
<dbReference type="InterPro" id="IPR008920">
    <property type="entry name" value="TF_FadR/GntR_C"/>
</dbReference>
<dbReference type="GO" id="GO:0003700">
    <property type="term" value="F:DNA-binding transcription factor activity"/>
    <property type="evidence" value="ECO:0007669"/>
    <property type="project" value="InterPro"/>
</dbReference>
<accession>A0A2R8AQS7</accession>
<dbReference type="PANTHER" id="PTHR43537:SF5">
    <property type="entry name" value="UXU OPERON TRANSCRIPTIONAL REGULATOR"/>
    <property type="match status" value="1"/>
</dbReference>
<dbReference type="Gene3D" id="1.10.10.10">
    <property type="entry name" value="Winged helix-like DNA-binding domain superfamily/Winged helix DNA-binding domain"/>
    <property type="match status" value="1"/>
</dbReference>
<evidence type="ECO:0000256" key="1">
    <source>
        <dbReference type="ARBA" id="ARBA00023015"/>
    </source>
</evidence>
<dbReference type="InterPro" id="IPR000524">
    <property type="entry name" value="Tscrpt_reg_HTH_GntR"/>
</dbReference>
<keyword evidence="3" id="KW-0804">Transcription</keyword>
<dbReference type="Gene3D" id="1.20.120.530">
    <property type="entry name" value="GntR ligand-binding domain-like"/>
    <property type="match status" value="1"/>
</dbReference>
<dbReference type="SUPFAM" id="SSF46785">
    <property type="entry name" value="Winged helix' DNA-binding domain"/>
    <property type="match status" value="1"/>
</dbReference>
<dbReference type="GO" id="GO:0003677">
    <property type="term" value="F:DNA binding"/>
    <property type="evidence" value="ECO:0007669"/>
    <property type="project" value="UniProtKB-KW"/>
</dbReference>
<dbReference type="InterPro" id="IPR036388">
    <property type="entry name" value="WH-like_DNA-bd_sf"/>
</dbReference>
<feature type="domain" description="HTH gntR-type" evidence="4">
    <location>
        <begin position="13"/>
        <end position="81"/>
    </location>
</feature>
<reference evidence="6" key="1">
    <citation type="submission" date="2018-03" db="EMBL/GenBank/DDBJ databases">
        <authorList>
            <person name="Rodrigo-Torres L."/>
            <person name="Arahal R. D."/>
            <person name="Lucena T."/>
        </authorList>
    </citation>
    <scope>NUCLEOTIDE SEQUENCE [LARGE SCALE GENOMIC DNA]</scope>
    <source>
        <strain evidence="6">CECT 8871</strain>
    </source>
</reference>
<dbReference type="PANTHER" id="PTHR43537">
    <property type="entry name" value="TRANSCRIPTIONAL REGULATOR, GNTR FAMILY"/>
    <property type="match status" value="1"/>
</dbReference>
<dbReference type="SMART" id="SM00895">
    <property type="entry name" value="FCD"/>
    <property type="match status" value="1"/>
</dbReference>
<dbReference type="Proteomes" id="UP000244904">
    <property type="component" value="Unassembled WGS sequence"/>
</dbReference>
<keyword evidence="2" id="KW-0238">DNA-binding</keyword>
<dbReference type="SUPFAM" id="SSF48008">
    <property type="entry name" value="GntR ligand-binding domain-like"/>
    <property type="match status" value="1"/>
</dbReference>
<dbReference type="InterPro" id="IPR036390">
    <property type="entry name" value="WH_DNA-bd_sf"/>
</dbReference>
<dbReference type="SMART" id="SM00345">
    <property type="entry name" value="HTH_GNTR"/>
    <property type="match status" value="1"/>
</dbReference>
<evidence type="ECO:0000313" key="6">
    <source>
        <dbReference type="Proteomes" id="UP000244904"/>
    </source>
</evidence>
<keyword evidence="1" id="KW-0805">Transcription regulation</keyword>
<gene>
    <name evidence="5" type="primary">lutR_1</name>
    <name evidence="5" type="ORF">PRI8871_00777</name>
</gene>
<dbReference type="EMBL" id="OMOJ01000001">
    <property type="protein sequence ID" value="SPF78184.1"/>
    <property type="molecule type" value="Genomic_DNA"/>
</dbReference>
<protein>
    <submittedName>
        <fullName evidence="5">HTH-type transcriptional regulator LutR</fullName>
    </submittedName>
</protein>
<dbReference type="Pfam" id="PF00392">
    <property type="entry name" value="GntR"/>
    <property type="match status" value="1"/>
</dbReference>
<evidence type="ECO:0000256" key="2">
    <source>
        <dbReference type="ARBA" id="ARBA00023125"/>
    </source>
</evidence>
<evidence type="ECO:0000313" key="5">
    <source>
        <dbReference type="EMBL" id="SPF78184.1"/>
    </source>
</evidence>
<evidence type="ECO:0000259" key="4">
    <source>
        <dbReference type="PROSITE" id="PS50949"/>
    </source>
</evidence>
<dbReference type="InterPro" id="IPR011711">
    <property type="entry name" value="GntR_C"/>
</dbReference>
<dbReference type="AlphaFoldDB" id="A0A2R8AQS7"/>
<evidence type="ECO:0000256" key="3">
    <source>
        <dbReference type="ARBA" id="ARBA00023163"/>
    </source>
</evidence>
<dbReference type="PRINTS" id="PR00035">
    <property type="entry name" value="HTHGNTR"/>
</dbReference>
<dbReference type="Pfam" id="PF07729">
    <property type="entry name" value="FCD"/>
    <property type="match status" value="1"/>
</dbReference>
<name>A0A2R8AQS7_9RHOB</name>
<proteinExistence type="predicted"/>
<dbReference type="CDD" id="cd07377">
    <property type="entry name" value="WHTH_GntR"/>
    <property type="match status" value="1"/>
</dbReference>
<dbReference type="RefSeq" id="WP_108884851.1">
    <property type="nucleotide sequence ID" value="NZ_OMOJ01000001.1"/>
</dbReference>
<keyword evidence="6" id="KW-1185">Reference proteome</keyword>
<dbReference type="PROSITE" id="PS50949">
    <property type="entry name" value="HTH_GNTR"/>
    <property type="match status" value="1"/>
</dbReference>
<organism evidence="5 6">
    <name type="scientific">Pseudoprimorskyibacter insulae</name>
    <dbReference type="NCBI Taxonomy" id="1695997"/>
    <lineage>
        <taxon>Bacteria</taxon>
        <taxon>Pseudomonadati</taxon>
        <taxon>Pseudomonadota</taxon>
        <taxon>Alphaproteobacteria</taxon>
        <taxon>Rhodobacterales</taxon>
        <taxon>Paracoccaceae</taxon>
        <taxon>Pseudoprimorskyibacter</taxon>
    </lineage>
</organism>
<sequence length="243" mass="26662">MTGSTAPQTPPARTRAMMIADALRQDIQSGRFRPGDRLPSEAELTRQHSVSRTVVREALGNLRSQGMVEARKGSGVFVLEPGPEANAKPFSDLDMERISGVIEMFELRSAFEIRAAGLAAIRRSAVQLDDIVRTSRAVASSFDLGESTRSADFDFHMEIAKATQNRRFPEFLTLIRQGIVPRVELEAHDGKPRAYTPNPDIVKEHDRIVDAIINGDGPAAEAAMEQHLEGSLARYRALLKTGG</sequence>